<feature type="binding site" evidence="7">
    <location>
        <position position="311"/>
    </location>
    <ligand>
        <name>[4Fe-4S] cluster</name>
        <dbReference type="ChEBI" id="CHEBI:49883"/>
    </ligand>
</feature>
<dbReference type="Pfam" id="PF04551">
    <property type="entry name" value="GcpE"/>
    <property type="match status" value="1"/>
</dbReference>
<dbReference type="SUPFAM" id="SSF56014">
    <property type="entry name" value="Nitrite and sulphite reductase 4Fe-4S domain-like"/>
    <property type="match status" value="1"/>
</dbReference>
<dbReference type="GO" id="GO:0141197">
    <property type="term" value="F:4-hydroxy-3-methylbut-2-enyl-diphosphate synthase activity (flavodoxin)"/>
    <property type="evidence" value="ECO:0007669"/>
    <property type="project" value="UniProtKB-EC"/>
</dbReference>
<keyword evidence="3 7" id="KW-0560">Oxidoreductase</keyword>
<dbReference type="GO" id="GO:0046429">
    <property type="term" value="F:4-hydroxy-3-methylbut-2-en-1-yl diphosphate synthase activity (ferredoxin)"/>
    <property type="evidence" value="ECO:0007669"/>
    <property type="project" value="UniProtKB-UniRule"/>
</dbReference>
<accession>J3VGY9</accession>
<comment type="function">
    <text evidence="7">Converts 2C-methyl-D-erythritol 2,4-cyclodiphosphate (ME-2,4cPP) into 1-hydroxy-2-methyl-2-(E)-butenyl 4-diphosphate.</text>
</comment>
<feature type="domain" description="IspG C-terminal" evidence="9">
    <location>
        <begin position="305"/>
        <end position="390"/>
    </location>
</feature>
<keyword evidence="2 7" id="KW-0479">Metal-binding</keyword>
<dbReference type="Pfam" id="PF26540">
    <property type="entry name" value="GcpE_C"/>
    <property type="match status" value="1"/>
</dbReference>
<dbReference type="InterPro" id="IPR058579">
    <property type="entry name" value="IspG_C"/>
</dbReference>
<evidence type="ECO:0000256" key="1">
    <source>
        <dbReference type="ARBA" id="ARBA00022485"/>
    </source>
</evidence>
<evidence type="ECO:0000256" key="6">
    <source>
        <dbReference type="ARBA" id="ARBA00023229"/>
    </source>
</evidence>
<evidence type="ECO:0000259" key="9">
    <source>
        <dbReference type="Pfam" id="PF26540"/>
    </source>
</evidence>
<dbReference type="SUPFAM" id="SSF51604">
    <property type="entry name" value="Enolase C-terminal domain-like"/>
    <property type="match status" value="1"/>
</dbReference>
<dbReference type="GO" id="GO:0051539">
    <property type="term" value="F:4 iron, 4 sulfur cluster binding"/>
    <property type="evidence" value="ECO:0007669"/>
    <property type="project" value="UniProtKB-UniRule"/>
</dbReference>
<proteinExistence type="inferred from homology"/>
<sequence>MMHVLKNVRNSDYTVLEERLNLLSVRALKSLLYGDFIFISQSDFMYTRTKTKKVFVGDVQIGGQNKIVLQSMTIAKTKHVKKSLKEINDLVKEGADLVRIAVFDDADKRAIRKVVDQSPCPIIADIHFNPDYAIAAIKAGCKKIRLNPGNIKSKEKLREICLLANQYNIPIRVGVNSGSIPYDLMREYGVTSTAMIIAAQRYVRMLKRFGFDNIVISLKTSSALLSMQAYELGAKKFSYPLHLGITEAGTLINGTIKSVAGLTPLLLKGIGDTIRISLSTNPVDEIKVAKKMLNSLGLYENLVDVVACPTCGRLNFDLFKVTKEIEEFVKDLHFPLKVSILGCSVNGPGEAKEADIGIAGGKQEGIIFKKGVVVKSVKQEYLVDELKQMILEEYELFKKKNGK</sequence>
<dbReference type="PIRSF" id="PIRSF004640">
    <property type="entry name" value="IspG"/>
    <property type="match status" value="1"/>
</dbReference>
<dbReference type="InterPro" id="IPR058578">
    <property type="entry name" value="IspG_TIM"/>
</dbReference>
<dbReference type="Proteomes" id="UP000003940">
    <property type="component" value="Chromosome"/>
</dbReference>
<reference evidence="10 11" key="1">
    <citation type="journal article" date="2012" name="Microbiology">
        <title>Extensive variation in surface lipoprotein gene content and genomic changes associated with virulence during evolution of a novel North American house finch epizootic strain of Mycoplasma gallisepticum.</title>
        <authorList>
            <person name="Tulman E.R."/>
            <person name="Liao X."/>
            <person name="Szczepanek S.M."/>
            <person name="Ley D.H."/>
            <person name="Kutish G.F."/>
            <person name="Geary S.J."/>
        </authorList>
    </citation>
    <scope>NUCLEOTIDE SEQUENCE [LARGE SCALE GENOMIC DNA]</scope>
    <source>
        <strain evidence="11">House finch-associated</strain>
    </source>
</reference>
<dbReference type="GO" id="GO:0019288">
    <property type="term" value="P:isopentenyl diphosphate biosynthetic process, methylerythritol 4-phosphate pathway"/>
    <property type="evidence" value="ECO:0007669"/>
    <property type="project" value="UniProtKB-UniRule"/>
</dbReference>
<dbReference type="HOGENOM" id="CLU_042258_0_0_14"/>
<dbReference type="InterPro" id="IPR004588">
    <property type="entry name" value="IspG_bac-typ"/>
</dbReference>
<dbReference type="KEGG" id="mgw:HFMG01WIA_2210"/>
<dbReference type="EMBL" id="CP003510">
    <property type="protein sequence ID" value="AFP78948.1"/>
    <property type="molecule type" value="Genomic_DNA"/>
</dbReference>
<feature type="binding site" evidence="7">
    <location>
        <position position="350"/>
    </location>
    <ligand>
        <name>[4Fe-4S] cluster</name>
        <dbReference type="ChEBI" id="CHEBI:49883"/>
    </ligand>
</feature>
<comment type="pathway">
    <text evidence="7">Isoprenoid biosynthesis; isopentenyl diphosphate biosynthesis via DXP pathway; isopentenyl diphosphate from 1-deoxy-D-xylulose 5-phosphate: step 5/6.</text>
</comment>
<protein>
    <recommendedName>
        <fullName evidence="7">4-hydroxy-3-methylbut-2-en-1-yl diphosphate synthase (flavodoxin)</fullName>
        <ecNumber evidence="7">1.17.7.3</ecNumber>
    </recommendedName>
    <alternativeName>
        <fullName evidence="7">1-hydroxy-2-methyl-2-(E)-butenyl 4-diphosphate synthase</fullName>
    </alternativeName>
</protein>
<dbReference type="HAMAP" id="MF_00159">
    <property type="entry name" value="IspG"/>
    <property type="match status" value="1"/>
</dbReference>
<dbReference type="NCBIfam" id="NF001540">
    <property type="entry name" value="PRK00366.1"/>
    <property type="match status" value="1"/>
</dbReference>
<evidence type="ECO:0000259" key="8">
    <source>
        <dbReference type="Pfam" id="PF04551"/>
    </source>
</evidence>
<keyword evidence="6 7" id="KW-0414">Isoprene biosynthesis</keyword>
<evidence type="ECO:0000256" key="2">
    <source>
        <dbReference type="ARBA" id="ARBA00022723"/>
    </source>
</evidence>
<feature type="binding site" evidence="7">
    <location>
        <position position="343"/>
    </location>
    <ligand>
        <name>[4Fe-4S] cluster</name>
        <dbReference type="ChEBI" id="CHEBI:49883"/>
    </ligand>
</feature>
<dbReference type="RefSeq" id="WP_011113537.1">
    <property type="nucleotide sequence ID" value="NC_018410.1"/>
</dbReference>
<dbReference type="InterPro" id="IPR016425">
    <property type="entry name" value="IspG_bac"/>
</dbReference>
<evidence type="ECO:0000313" key="10">
    <source>
        <dbReference type="EMBL" id="AFP78948.1"/>
    </source>
</evidence>
<dbReference type="GeneID" id="93510124"/>
<keyword evidence="5 7" id="KW-0411">Iron-sulfur</keyword>
<dbReference type="UniPathway" id="UPA00056">
    <property type="reaction ID" value="UER00096"/>
</dbReference>
<dbReference type="NCBIfam" id="TIGR00612">
    <property type="entry name" value="ispG_gcpE"/>
    <property type="match status" value="1"/>
</dbReference>
<dbReference type="PANTHER" id="PTHR30454:SF0">
    <property type="entry name" value="4-HYDROXY-3-METHYLBUT-2-EN-1-YL DIPHOSPHATE SYNTHASE (FERREDOXIN), CHLOROPLASTIC"/>
    <property type="match status" value="1"/>
</dbReference>
<dbReference type="GO" id="GO:0016114">
    <property type="term" value="P:terpenoid biosynthetic process"/>
    <property type="evidence" value="ECO:0007669"/>
    <property type="project" value="InterPro"/>
</dbReference>
<evidence type="ECO:0000256" key="4">
    <source>
        <dbReference type="ARBA" id="ARBA00023004"/>
    </source>
</evidence>
<comment type="cofactor">
    <cofactor evidence="7">
        <name>[4Fe-4S] cluster</name>
        <dbReference type="ChEBI" id="CHEBI:49883"/>
    </cofactor>
    <text evidence="7">Binds 1 [4Fe-4S] cluster.</text>
</comment>
<dbReference type="InterPro" id="IPR011005">
    <property type="entry name" value="Dihydropteroate_synth-like_sf"/>
</dbReference>
<feature type="domain" description="IspG TIM-barrel" evidence="8">
    <location>
        <begin position="51"/>
        <end position="290"/>
    </location>
</feature>
<name>J3VGY9_MYCGL</name>
<comment type="similarity">
    <text evidence="7">Belongs to the IspG family.</text>
</comment>
<evidence type="ECO:0000313" key="11">
    <source>
        <dbReference type="Proteomes" id="UP000003940"/>
    </source>
</evidence>
<dbReference type="Gene3D" id="3.30.413.10">
    <property type="entry name" value="Sulfite Reductase Hemoprotein, domain 1"/>
    <property type="match status" value="1"/>
</dbReference>
<gene>
    <name evidence="7 10" type="primary">ispG</name>
    <name evidence="10" type="ORF">HFMG01WIA_2210</name>
</gene>
<dbReference type="PANTHER" id="PTHR30454">
    <property type="entry name" value="4-HYDROXY-3-METHYLBUT-2-EN-1-YL DIPHOSPHATE SYNTHASE"/>
    <property type="match status" value="1"/>
</dbReference>
<dbReference type="InterPro" id="IPR036849">
    <property type="entry name" value="Enolase-like_C_sf"/>
</dbReference>
<comment type="catalytic activity">
    <reaction evidence="7">
        <text>(2E)-4-hydroxy-3-methylbut-2-enyl diphosphate + oxidized [flavodoxin] + H2O + 2 H(+) = 2-C-methyl-D-erythritol 2,4-cyclic diphosphate + reduced [flavodoxin]</text>
        <dbReference type="Rhea" id="RHEA:43604"/>
        <dbReference type="Rhea" id="RHEA-COMP:10622"/>
        <dbReference type="Rhea" id="RHEA-COMP:10623"/>
        <dbReference type="ChEBI" id="CHEBI:15377"/>
        <dbReference type="ChEBI" id="CHEBI:15378"/>
        <dbReference type="ChEBI" id="CHEBI:57618"/>
        <dbReference type="ChEBI" id="CHEBI:58210"/>
        <dbReference type="ChEBI" id="CHEBI:58483"/>
        <dbReference type="ChEBI" id="CHEBI:128753"/>
        <dbReference type="EC" id="1.17.7.3"/>
    </reaction>
</comment>
<organism evidence="10 11">
    <name type="scientific">Mycoplasmoides gallisepticum WI01_2001.043-13-2P</name>
    <dbReference type="NCBI Taxonomy" id="1159201"/>
    <lineage>
        <taxon>Bacteria</taxon>
        <taxon>Bacillati</taxon>
        <taxon>Mycoplasmatota</taxon>
        <taxon>Mycoplasmoidales</taxon>
        <taxon>Mycoplasmoidaceae</taxon>
        <taxon>Mycoplasmoides</taxon>
    </lineage>
</organism>
<dbReference type="AlphaFoldDB" id="J3VGY9"/>
<evidence type="ECO:0000256" key="3">
    <source>
        <dbReference type="ARBA" id="ARBA00023002"/>
    </source>
</evidence>
<dbReference type="GO" id="GO:0005506">
    <property type="term" value="F:iron ion binding"/>
    <property type="evidence" value="ECO:0007669"/>
    <property type="project" value="InterPro"/>
</dbReference>
<keyword evidence="4 7" id="KW-0408">Iron</keyword>
<dbReference type="PATRIC" id="fig|1159201.4.peg.613"/>
<evidence type="ECO:0000256" key="7">
    <source>
        <dbReference type="HAMAP-Rule" id="MF_00159"/>
    </source>
</evidence>
<evidence type="ECO:0000256" key="5">
    <source>
        <dbReference type="ARBA" id="ARBA00023014"/>
    </source>
</evidence>
<feature type="binding site" evidence="7">
    <location>
        <position position="308"/>
    </location>
    <ligand>
        <name>[4Fe-4S] cluster</name>
        <dbReference type="ChEBI" id="CHEBI:49883"/>
    </ligand>
</feature>
<dbReference type="Gene3D" id="3.20.20.20">
    <property type="entry name" value="Dihydropteroate synthase-like"/>
    <property type="match status" value="1"/>
</dbReference>
<keyword evidence="1 7" id="KW-0004">4Fe-4S</keyword>
<dbReference type="InterPro" id="IPR045854">
    <property type="entry name" value="NO2/SO3_Rdtase_4Fe4S_sf"/>
</dbReference>
<dbReference type="EC" id="1.17.7.3" evidence="7"/>